<dbReference type="EMBL" id="JADQDM010000006">
    <property type="protein sequence ID" value="MBF9222215.1"/>
    <property type="molecule type" value="Genomic_DNA"/>
</dbReference>
<dbReference type="Proteomes" id="UP000618931">
    <property type="component" value="Unassembled WGS sequence"/>
</dbReference>
<organism evidence="3 4">
    <name type="scientific">Hymenobacter ruricola</name>
    <dbReference type="NCBI Taxonomy" id="2791023"/>
    <lineage>
        <taxon>Bacteria</taxon>
        <taxon>Pseudomonadati</taxon>
        <taxon>Bacteroidota</taxon>
        <taxon>Cytophagia</taxon>
        <taxon>Cytophagales</taxon>
        <taxon>Hymenobacteraceae</taxon>
        <taxon>Hymenobacter</taxon>
    </lineage>
</organism>
<keyword evidence="4" id="KW-1185">Reference proteome</keyword>
<evidence type="ECO:0000256" key="1">
    <source>
        <dbReference type="SAM" id="MobiDB-lite"/>
    </source>
</evidence>
<evidence type="ECO:0000256" key="2">
    <source>
        <dbReference type="SAM" id="SignalP"/>
    </source>
</evidence>
<name>A0ABS0I5M4_9BACT</name>
<feature type="region of interest" description="Disordered" evidence="1">
    <location>
        <begin position="28"/>
        <end position="63"/>
    </location>
</feature>
<gene>
    <name evidence="3" type="ORF">I2H31_13990</name>
</gene>
<evidence type="ECO:0000313" key="3">
    <source>
        <dbReference type="EMBL" id="MBF9222215.1"/>
    </source>
</evidence>
<comment type="caution">
    <text evidence="3">The sequence shown here is derived from an EMBL/GenBank/DDBJ whole genome shotgun (WGS) entry which is preliminary data.</text>
</comment>
<accession>A0ABS0I5M4</accession>
<protein>
    <recommendedName>
        <fullName evidence="5">Periplasmic heavy metal sensor</fullName>
    </recommendedName>
</protein>
<dbReference type="RefSeq" id="WP_196293660.1">
    <property type="nucleotide sequence ID" value="NZ_JADQDM010000006.1"/>
</dbReference>
<feature type="signal peptide" evidence="2">
    <location>
        <begin position="1"/>
        <end position="28"/>
    </location>
</feature>
<proteinExistence type="predicted"/>
<feature type="chain" id="PRO_5046187554" description="Periplasmic heavy metal sensor" evidence="2">
    <location>
        <begin position="29"/>
        <end position="222"/>
    </location>
</feature>
<keyword evidence="2" id="KW-0732">Signal</keyword>
<evidence type="ECO:0000313" key="4">
    <source>
        <dbReference type="Proteomes" id="UP000618931"/>
    </source>
</evidence>
<sequence length="222" mass="23941">MNRRPFFLSLNCLGLGFAALLTTGHAGAQTPRASAPHRRASTFTPPVLPTAPAAPAPSSAQARRAAYHRAHVAPAFQRLRQQVAAVLSAQDRELVDSVQAQMRDIRRRAAPLQDAVPAGRPVPLTDSGRQALAQLGAEHRQAMARLAPLAAKHARFLAALVEELAPQRARWLQDLAAIPRPELATDPTLVSDQQLIDQQLRPEVLLIGVAEVPATVQRPAPR</sequence>
<evidence type="ECO:0008006" key="5">
    <source>
        <dbReference type="Google" id="ProtNLM"/>
    </source>
</evidence>
<feature type="compositionally biased region" description="Pro residues" evidence="1">
    <location>
        <begin position="46"/>
        <end position="55"/>
    </location>
</feature>
<reference evidence="3 4" key="1">
    <citation type="submission" date="2020-11" db="EMBL/GenBank/DDBJ databases">
        <authorList>
            <person name="Kim M.K."/>
        </authorList>
    </citation>
    <scope>NUCLEOTIDE SEQUENCE [LARGE SCALE GENOMIC DNA]</scope>
    <source>
        <strain evidence="3 4">BT662</strain>
    </source>
</reference>